<dbReference type="Gene3D" id="3.40.50.2300">
    <property type="match status" value="2"/>
</dbReference>
<keyword evidence="7" id="KW-1185">Reference proteome</keyword>
<comment type="caution">
    <text evidence="6">The sequence shown here is derived from an EMBL/GenBank/DDBJ whole genome shotgun (WGS) entry which is preliminary data.</text>
</comment>
<feature type="signal peptide" evidence="4">
    <location>
        <begin position="1"/>
        <end position="23"/>
    </location>
</feature>
<dbReference type="GO" id="GO:0030246">
    <property type="term" value="F:carbohydrate binding"/>
    <property type="evidence" value="ECO:0007669"/>
    <property type="project" value="UniProtKB-ARBA"/>
</dbReference>
<accession>A0A840CD22</accession>
<feature type="domain" description="Periplasmic binding protein" evidence="5">
    <location>
        <begin position="59"/>
        <end position="312"/>
    </location>
</feature>
<dbReference type="CDD" id="cd06306">
    <property type="entry name" value="PBP1_TorT-like"/>
    <property type="match status" value="1"/>
</dbReference>
<comment type="subcellular location">
    <subcellularLocation>
        <location evidence="1">Cell envelope</location>
    </subcellularLocation>
</comment>
<evidence type="ECO:0000256" key="4">
    <source>
        <dbReference type="SAM" id="SignalP"/>
    </source>
</evidence>
<evidence type="ECO:0000256" key="2">
    <source>
        <dbReference type="ARBA" id="ARBA00007639"/>
    </source>
</evidence>
<evidence type="ECO:0000313" key="7">
    <source>
        <dbReference type="Proteomes" id="UP000585681"/>
    </source>
</evidence>
<evidence type="ECO:0000256" key="1">
    <source>
        <dbReference type="ARBA" id="ARBA00004196"/>
    </source>
</evidence>
<evidence type="ECO:0000259" key="5">
    <source>
        <dbReference type="Pfam" id="PF13407"/>
    </source>
</evidence>
<reference evidence="6" key="1">
    <citation type="submission" date="2020-08" db="EMBL/GenBank/DDBJ databases">
        <title>Genomic Encyclopedia of Type Strains, Phase IV (KMG-IV): sequencing the most valuable type-strain genomes for metagenomic binning, comparative biology and taxonomic classification.</title>
        <authorList>
            <person name="Goeker M."/>
        </authorList>
    </citation>
    <scope>NUCLEOTIDE SEQUENCE [LARGE SCALE GENOMIC DNA]</scope>
    <source>
        <strain evidence="6">DSM 105040</strain>
    </source>
</reference>
<dbReference type="Proteomes" id="UP000585681">
    <property type="component" value="Unassembled WGS sequence"/>
</dbReference>
<dbReference type="PANTHER" id="PTHR46847:SF1">
    <property type="entry name" value="D-ALLOSE-BINDING PERIPLASMIC PROTEIN-RELATED"/>
    <property type="match status" value="1"/>
</dbReference>
<dbReference type="SUPFAM" id="SSF53822">
    <property type="entry name" value="Periplasmic binding protein-like I"/>
    <property type="match status" value="1"/>
</dbReference>
<dbReference type="GO" id="GO:0030313">
    <property type="term" value="C:cell envelope"/>
    <property type="evidence" value="ECO:0007669"/>
    <property type="project" value="UniProtKB-SubCell"/>
</dbReference>
<sequence>MRIGKYLATTAVALTFAGHGAWADEETWSAPLLAEGDLTAETYTPLPVGAVSKPWHLCVSFPHMKDAYYVAKDYGVVVEAQRQGVAATIMSAGGYANVLQQIQQLEDCVSRGGDAVLVNAVSKTGLVAMVEEMAAKGIPVIDLGNGLDSDKVAGRARAGYYNAGAQAGAYLASKHPAGSGKVEMVWMAGPAGSQWVEDAVAGMKDSIVGSDVELVKVMYGDTGKGVQMRLIDDALQTYEGLDIIGGVAPAIEGGVEIIKAKGLEHIDLIAFYSTPAMEQGVRDGDVMATVGDYNLVGSRISVDQAIRALEGKLEIEVANRAFFIVDQDNVNTYDRTTILAPDGFEPVFEVKAPTN</sequence>
<gene>
    <name evidence="6" type="ORF">GGR17_003821</name>
</gene>
<dbReference type="PANTHER" id="PTHR46847">
    <property type="entry name" value="D-ALLOSE-BINDING PERIPLASMIC PROTEIN-RELATED"/>
    <property type="match status" value="1"/>
</dbReference>
<dbReference type="NCBIfam" id="NF008185">
    <property type="entry name" value="PRK10936.1"/>
    <property type="match status" value="1"/>
</dbReference>
<organism evidence="6 7">
    <name type="scientific">Actibacterium naphthalenivorans</name>
    <dbReference type="NCBI Taxonomy" id="1614693"/>
    <lineage>
        <taxon>Bacteria</taxon>
        <taxon>Pseudomonadati</taxon>
        <taxon>Pseudomonadota</taxon>
        <taxon>Alphaproteobacteria</taxon>
        <taxon>Rhodobacterales</taxon>
        <taxon>Roseobacteraceae</taxon>
        <taxon>Actibacterium</taxon>
    </lineage>
</organism>
<comment type="similarity">
    <text evidence="2">Belongs to the bacterial solute-binding protein 2 family.</text>
</comment>
<protein>
    <submittedName>
        <fullName evidence="6">Protein TorT</fullName>
    </submittedName>
</protein>
<dbReference type="EMBL" id="JACIEQ010000016">
    <property type="protein sequence ID" value="MBB4023981.1"/>
    <property type="molecule type" value="Genomic_DNA"/>
</dbReference>
<dbReference type="InterPro" id="IPR028082">
    <property type="entry name" value="Peripla_BP_I"/>
</dbReference>
<dbReference type="RefSeq" id="WP_054539460.1">
    <property type="nucleotide sequence ID" value="NZ_JACIEQ010000016.1"/>
</dbReference>
<keyword evidence="3 4" id="KW-0732">Signal</keyword>
<dbReference type="AlphaFoldDB" id="A0A840CD22"/>
<evidence type="ECO:0000313" key="6">
    <source>
        <dbReference type="EMBL" id="MBB4023981.1"/>
    </source>
</evidence>
<dbReference type="Pfam" id="PF13407">
    <property type="entry name" value="Peripla_BP_4"/>
    <property type="match status" value="1"/>
</dbReference>
<proteinExistence type="inferred from homology"/>
<feature type="chain" id="PRO_5032457052" evidence="4">
    <location>
        <begin position="24"/>
        <end position="355"/>
    </location>
</feature>
<evidence type="ECO:0000256" key="3">
    <source>
        <dbReference type="ARBA" id="ARBA00022729"/>
    </source>
</evidence>
<dbReference type="InterPro" id="IPR025997">
    <property type="entry name" value="SBP_2_dom"/>
</dbReference>
<name>A0A840CD22_9RHOB</name>